<dbReference type="InterPro" id="IPR016181">
    <property type="entry name" value="Acyl_CoA_acyltransferase"/>
</dbReference>
<dbReference type="PROSITE" id="PS51186">
    <property type="entry name" value="GNAT"/>
    <property type="match status" value="1"/>
</dbReference>
<evidence type="ECO:0000313" key="3">
    <source>
        <dbReference type="Proteomes" id="UP000238356"/>
    </source>
</evidence>
<comment type="caution">
    <text evidence="2">The sequence shown here is derived from an EMBL/GenBank/DDBJ whole genome shotgun (WGS) entry which is preliminary data.</text>
</comment>
<dbReference type="Proteomes" id="UP000238356">
    <property type="component" value="Unassembled WGS sequence"/>
</dbReference>
<dbReference type="EMBL" id="PSZD01000005">
    <property type="protein sequence ID" value="PPJ29820.1"/>
    <property type="molecule type" value="Genomic_DNA"/>
</dbReference>
<gene>
    <name evidence="2" type="ORF">C5F51_10050</name>
</gene>
<dbReference type="InterPro" id="IPR000182">
    <property type="entry name" value="GNAT_dom"/>
</dbReference>
<dbReference type="Gene3D" id="3.40.630.30">
    <property type="match status" value="1"/>
</dbReference>
<organism evidence="2 3">
    <name type="scientific">Nocardia nova</name>
    <dbReference type="NCBI Taxonomy" id="37330"/>
    <lineage>
        <taxon>Bacteria</taxon>
        <taxon>Bacillati</taxon>
        <taxon>Actinomycetota</taxon>
        <taxon>Actinomycetes</taxon>
        <taxon>Mycobacteriales</taxon>
        <taxon>Nocardiaceae</taxon>
        <taxon>Nocardia</taxon>
    </lineage>
</organism>
<keyword evidence="3" id="KW-1185">Reference proteome</keyword>
<dbReference type="Pfam" id="PF13508">
    <property type="entry name" value="Acetyltransf_7"/>
    <property type="match status" value="1"/>
</dbReference>
<sequence length="198" mass="22488">MVTRRHVVTRRDAMVNPHRPRIAAASTEYARDLAICHIESWREAYRGLVPDHVLAAFDVDRRAARWAALIDSIDESAAADRTAHTIVLALDDTRAPGDRVLGFAHAGPPRDEPRVADRELYALYVRADRYGTGTAQELLRAILLPDTDTALWVFEENPRARNFYRKFGFAADEARRIEPFSLASEIRMIARRPITGRR</sequence>
<dbReference type="GO" id="GO:0016747">
    <property type="term" value="F:acyltransferase activity, transferring groups other than amino-acyl groups"/>
    <property type="evidence" value="ECO:0007669"/>
    <property type="project" value="InterPro"/>
</dbReference>
<evidence type="ECO:0000259" key="1">
    <source>
        <dbReference type="PROSITE" id="PS51186"/>
    </source>
</evidence>
<dbReference type="RefSeq" id="WP_104363006.1">
    <property type="nucleotide sequence ID" value="NZ_PSZD01000005.1"/>
</dbReference>
<dbReference type="AlphaFoldDB" id="A0A2S6A950"/>
<accession>A0A2S6A950</accession>
<name>A0A2S6A950_9NOCA</name>
<proteinExistence type="predicted"/>
<evidence type="ECO:0000313" key="2">
    <source>
        <dbReference type="EMBL" id="PPJ29820.1"/>
    </source>
</evidence>
<feature type="domain" description="N-acetyltransferase" evidence="1">
    <location>
        <begin position="43"/>
        <end position="193"/>
    </location>
</feature>
<dbReference type="SUPFAM" id="SSF55729">
    <property type="entry name" value="Acyl-CoA N-acyltransferases (Nat)"/>
    <property type="match status" value="1"/>
</dbReference>
<reference evidence="2 3" key="1">
    <citation type="submission" date="2018-02" db="EMBL/GenBank/DDBJ databases">
        <title>8 Nocardia nova and 1 Nocardia cyriacigeorgica strain used for evolution to TMP-SMX.</title>
        <authorList>
            <person name="Mehta H."/>
            <person name="Weng J."/>
            <person name="Shamoo Y."/>
        </authorList>
    </citation>
    <scope>NUCLEOTIDE SEQUENCE [LARGE SCALE GENOMIC DNA]</scope>
    <source>
        <strain evidence="2 3">BAA2227</strain>
    </source>
</reference>
<protein>
    <submittedName>
        <fullName evidence="2">Enoyl-CoA hydratase</fullName>
    </submittedName>
</protein>